<keyword evidence="3" id="KW-1185">Reference proteome</keyword>
<gene>
    <name evidence="2" type="primary">Acey_s0020.g175</name>
    <name evidence="2" type="ORF">Y032_0020g175</name>
</gene>
<dbReference type="Proteomes" id="UP000024635">
    <property type="component" value="Unassembled WGS sequence"/>
</dbReference>
<accession>A0A016V2Q4</accession>
<evidence type="ECO:0000313" key="3">
    <source>
        <dbReference type="Proteomes" id="UP000024635"/>
    </source>
</evidence>
<feature type="region of interest" description="Disordered" evidence="1">
    <location>
        <begin position="36"/>
        <end position="72"/>
    </location>
</feature>
<feature type="compositionally biased region" description="Basic residues" evidence="1">
    <location>
        <begin position="36"/>
        <end position="46"/>
    </location>
</feature>
<reference evidence="3" key="1">
    <citation type="journal article" date="2015" name="Nat. Genet.">
        <title>The genome and transcriptome of the zoonotic hookworm Ancylostoma ceylanicum identify infection-specific gene families.</title>
        <authorList>
            <person name="Schwarz E.M."/>
            <person name="Hu Y."/>
            <person name="Antoshechkin I."/>
            <person name="Miller M.M."/>
            <person name="Sternberg P.W."/>
            <person name="Aroian R.V."/>
        </authorList>
    </citation>
    <scope>NUCLEOTIDE SEQUENCE</scope>
    <source>
        <strain evidence="3">HY135</strain>
    </source>
</reference>
<dbReference type="EMBL" id="JARK01001356">
    <property type="protein sequence ID" value="EYC20998.1"/>
    <property type="molecule type" value="Genomic_DNA"/>
</dbReference>
<proteinExistence type="predicted"/>
<evidence type="ECO:0000256" key="1">
    <source>
        <dbReference type="SAM" id="MobiDB-lite"/>
    </source>
</evidence>
<sequence>MAVELEGARVRLESHSFPASFPSGWYFSALTMVANRRHSQPKKAKPSKLPLQTSPKATDEHDLESNKSNSEELSDALLQRQLQFSFYFLLANLETRRKEILRGTDREGTYDSNPT</sequence>
<organism evidence="2 3">
    <name type="scientific">Ancylostoma ceylanicum</name>
    <dbReference type="NCBI Taxonomy" id="53326"/>
    <lineage>
        <taxon>Eukaryota</taxon>
        <taxon>Metazoa</taxon>
        <taxon>Ecdysozoa</taxon>
        <taxon>Nematoda</taxon>
        <taxon>Chromadorea</taxon>
        <taxon>Rhabditida</taxon>
        <taxon>Rhabditina</taxon>
        <taxon>Rhabditomorpha</taxon>
        <taxon>Strongyloidea</taxon>
        <taxon>Ancylostomatidae</taxon>
        <taxon>Ancylostomatinae</taxon>
        <taxon>Ancylostoma</taxon>
    </lineage>
</organism>
<name>A0A016V2Q4_9BILA</name>
<comment type="caution">
    <text evidence="2">The sequence shown here is derived from an EMBL/GenBank/DDBJ whole genome shotgun (WGS) entry which is preliminary data.</text>
</comment>
<evidence type="ECO:0000313" key="2">
    <source>
        <dbReference type="EMBL" id="EYC20998.1"/>
    </source>
</evidence>
<protein>
    <submittedName>
        <fullName evidence="2">Uncharacterized protein</fullName>
    </submittedName>
</protein>
<dbReference type="AlphaFoldDB" id="A0A016V2Q4"/>